<dbReference type="InterPro" id="IPR029063">
    <property type="entry name" value="SAM-dependent_MTases_sf"/>
</dbReference>
<feature type="region of interest" description="Disordered" evidence="1">
    <location>
        <begin position="240"/>
        <end position="261"/>
    </location>
</feature>
<reference evidence="2 3" key="1">
    <citation type="journal article" date="2019" name="Int. J. Syst. Evol. Microbiol.">
        <title>The Global Catalogue of Microorganisms (GCM) 10K type strain sequencing project: providing services to taxonomists for standard genome sequencing and annotation.</title>
        <authorList>
            <consortium name="The Broad Institute Genomics Platform"/>
            <consortium name="The Broad Institute Genome Sequencing Center for Infectious Disease"/>
            <person name="Wu L."/>
            <person name="Ma J."/>
        </authorList>
    </citation>
    <scope>NUCLEOTIDE SEQUENCE [LARGE SCALE GENOMIC DNA]</scope>
    <source>
        <strain evidence="2 3">JCM 14307</strain>
    </source>
</reference>
<organism evidence="2 3">
    <name type="scientific">Kribbella yunnanensis</name>
    <dbReference type="NCBI Taxonomy" id="190194"/>
    <lineage>
        <taxon>Bacteria</taxon>
        <taxon>Bacillati</taxon>
        <taxon>Actinomycetota</taxon>
        <taxon>Actinomycetes</taxon>
        <taxon>Propionibacteriales</taxon>
        <taxon>Kribbellaceae</taxon>
        <taxon>Kribbella</taxon>
    </lineage>
</organism>
<dbReference type="Proteomes" id="UP001500280">
    <property type="component" value="Unassembled WGS sequence"/>
</dbReference>
<dbReference type="SUPFAM" id="SSF53335">
    <property type="entry name" value="S-adenosyl-L-methionine-dependent methyltransferases"/>
    <property type="match status" value="1"/>
</dbReference>
<evidence type="ECO:0000256" key="1">
    <source>
        <dbReference type="SAM" id="MobiDB-lite"/>
    </source>
</evidence>
<feature type="compositionally biased region" description="Low complexity" evidence="1">
    <location>
        <begin position="205"/>
        <end position="218"/>
    </location>
</feature>
<keyword evidence="3" id="KW-1185">Reference proteome</keyword>
<evidence type="ECO:0000313" key="3">
    <source>
        <dbReference type="Proteomes" id="UP001500280"/>
    </source>
</evidence>
<proteinExistence type="predicted"/>
<dbReference type="Pfam" id="PF06325">
    <property type="entry name" value="PrmA"/>
    <property type="match status" value="1"/>
</dbReference>
<dbReference type="InterPro" id="IPR002052">
    <property type="entry name" value="DNA_methylase_N6_adenine_CS"/>
</dbReference>
<sequence length="401" mass="43337">MNLITVDDTMSADRALRLIRRGHTLRWEGDFQNARQLLAALGRRTRKPELLNSLLIATKDYEIRLRRAPEVYQACSEAYGAPDGERLIPLRELLGVVGAHQLRKRGIYLPALGARIHPHYGVFAPTRSEYVDLVAAEPLPPAEVAFDIGTGTGVLAAVLLRRGIPKVVATDNNPRAVACARENLTALVVSDQKAVRTERTGVTGGTTRAGRADAAGDTMRADDAVGDPRVVRTERTGVTGGRTRAGRADAGGGRARVGEPAPDAAGAVGARFEVVEGDLFPVGRADLVVCNPPWVPGRAWTVLDTAVYDEDSRMLRGFLHGVREHLNPGGEAWLVLSDVAELLGLRSRDQLLTTFREAGLRVVGRSSVVPTHRRARVGETTSLWRLRPSGDTVQRSVDSGE</sequence>
<name>A0ABN2G9X1_9ACTN</name>
<dbReference type="CDD" id="cd02440">
    <property type="entry name" value="AdoMet_MTases"/>
    <property type="match status" value="1"/>
</dbReference>
<dbReference type="PANTHER" id="PTHR18895">
    <property type="entry name" value="HEMK METHYLTRANSFERASE"/>
    <property type="match status" value="1"/>
</dbReference>
<dbReference type="PANTHER" id="PTHR18895:SF74">
    <property type="entry name" value="MTRF1L RELEASE FACTOR GLUTAMINE METHYLTRANSFERASE"/>
    <property type="match status" value="1"/>
</dbReference>
<dbReference type="InterPro" id="IPR050320">
    <property type="entry name" value="N5-glutamine_MTase"/>
</dbReference>
<feature type="region of interest" description="Disordered" evidence="1">
    <location>
        <begin position="198"/>
        <end position="221"/>
    </location>
</feature>
<dbReference type="RefSeq" id="WP_344145187.1">
    <property type="nucleotide sequence ID" value="NZ_BAAANF010000002.1"/>
</dbReference>
<dbReference type="Gene3D" id="3.40.50.150">
    <property type="entry name" value="Vaccinia Virus protein VP39"/>
    <property type="match status" value="1"/>
</dbReference>
<protein>
    <recommendedName>
        <fullName evidence="4">Class I SAM-dependent methyltransferase</fullName>
    </recommendedName>
</protein>
<accession>A0ABN2G9X1</accession>
<evidence type="ECO:0000313" key="2">
    <source>
        <dbReference type="EMBL" id="GAA1667830.1"/>
    </source>
</evidence>
<comment type="caution">
    <text evidence="2">The sequence shown here is derived from an EMBL/GenBank/DDBJ whole genome shotgun (WGS) entry which is preliminary data.</text>
</comment>
<dbReference type="PROSITE" id="PS00092">
    <property type="entry name" value="N6_MTASE"/>
    <property type="match status" value="1"/>
</dbReference>
<gene>
    <name evidence="2" type="ORF">GCM10009745_07700</name>
</gene>
<evidence type="ECO:0008006" key="4">
    <source>
        <dbReference type="Google" id="ProtNLM"/>
    </source>
</evidence>
<dbReference type="EMBL" id="BAAANF010000002">
    <property type="protein sequence ID" value="GAA1667830.1"/>
    <property type="molecule type" value="Genomic_DNA"/>
</dbReference>